<accession>A0A090YBB0</accession>
<dbReference type="STRING" id="44252.DJ90_2187"/>
<reference evidence="1 2" key="1">
    <citation type="submission" date="2014-04" db="EMBL/GenBank/DDBJ databases">
        <authorList>
            <person name="Bishop-Lilly K.A."/>
            <person name="Broomall S.M."/>
            <person name="Chain P.S."/>
            <person name="Chertkov O."/>
            <person name="Coyne S.R."/>
            <person name="Daligault H.E."/>
            <person name="Davenport K.W."/>
            <person name="Erkkila T."/>
            <person name="Frey K.G."/>
            <person name="Gibbons H.S."/>
            <person name="Gu W."/>
            <person name="Jaissle J."/>
            <person name="Johnson S.L."/>
            <person name="Koroleva G.I."/>
            <person name="Ladner J.T."/>
            <person name="Lo C.-C."/>
            <person name="Minogue T.D."/>
            <person name="Munk C."/>
            <person name="Palacios G.F."/>
            <person name="Redden C.L."/>
            <person name="Rosenzweig C.N."/>
            <person name="Scholz M.B."/>
            <person name="Teshima H."/>
            <person name="Xu Y."/>
        </authorList>
    </citation>
    <scope>NUCLEOTIDE SEQUENCE [LARGE SCALE GENOMIC DNA]</scope>
    <source>
        <strain evidence="1 2">8244</strain>
    </source>
</reference>
<dbReference type="PANTHER" id="PTHR34822">
    <property type="entry name" value="GRPB DOMAIN PROTEIN (AFU_ORTHOLOGUE AFUA_1G01530)"/>
    <property type="match status" value="1"/>
</dbReference>
<dbReference type="Pfam" id="PF04229">
    <property type="entry name" value="GrpB"/>
    <property type="match status" value="1"/>
</dbReference>
<keyword evidence="2" id="KW-1185">Reference proteome</keyword>
<dbReference type="InterPro" id="IPR043519">
    <property type="entry name" value="NT_sf"/>
</dbReference>
<dbReference type="RefSeq" id="WP_036623811.1">
    <property type="nucleotide sequence ID" value="NZ_JAKOBR010000041.1"/>
</dbReference>
<dbReference type="PATRIC" id="fig|44252.3.peg.5057"/>
<protein>
    <submittedName>
        <fullName evidence="1">GrpB family protein</fullName>
    </submittedName>
</protein>
<gene>
    <name evidence="1" type="ORF">DJ90_2187</name>
</gene>
<dbReference type="AlphaFoldDB" id="A0A090YBB0"/>
<proteinExistence type="predicted"/>
<dbReference type="Proteomes" id="UP000029278">
    <property type="component" value="Unassembled WGS sequence"/>
</dbReference>
<name>A0A090YBB0_PAEMA</name>
<evidence type="ECO:0000313" key="1">
    <source>
        <dbReference type="EMBL" id="KFM95789.1"/>
    </source>
</evidence>
<dbReference type="PANTHER" id="PTHR34822:SF1">
    <property type="entry name" value="GRPB FAMILY PROTEIN"/>
    <property type="match status" value="1"/>
</dbReference>
<dbReference type="HOGENOM" id="CLU_086407_2_1_9"/>
<comment type="caution">
    <text evidence="1">The sequence shown here is derived from an EMBL/GenBank/DDBJ whole genome shotgun (WGS) entry which is preliminary data.</text>
</comment>
<dbReference type="InterPro" id="IPR007344">
    <property type="entry name" value="GrpB/CoaE"/>
</dbReference>
<evidence type="ECO:0000313" key="2">
    <source>
        <dbReference type="Proteomes" id="UP000029278"/>
    </source>
</evidence>
<organism evidence="1 2">
    <name type="scientific">Paenibacillus macerans</name>
    <name type="common">Bacillus macerans</name>
    <dbReference type="NCBI Taxonomy" id="44252"/>
    <lineage>
        <taxon>Bacteria</taxon>
        <taxon>Bacillati</taxon>
        <taxon>Bacillota</taxon>
        <taxon>Bacilli</taxon>
        <taxon>Bacillales</taxon>
        <taxon>Paenibacillaceae</taxon>
        <taxon>Paenibacillus</taxon>
    </lineage>
</organism>
<dbReference type="Gene3D" id="3.30.460.10">
    <property type="entry name" value="Beta Polymerase, domain 2"/>
    <property type="match status" value="1"/>
</dbReference>
<dbReference type="EMBL" id="JMQA01000041">
    <property type="protein sequence ID" value="KFM95789.1"/>
    <property type="molecule type" value="Genomic_DNA"/>
</dbReference>
<dbReference type="OrthoDB" id="9799092at2"/>
<dbReference type="SUPFAM" id="SSF81301">
    <property type="entry name" value="Nucleotidyltransferase"/>
    <property type="match status" value="1"/>
</dbReference>
<dbReference type="GeneID" id="77007832"/>
<sequence length="181" mass="21374">MEDQWKIAKYDPAWKDLFWQLGARLRNTLQETALRIDHVGSTSIAGMDAKPIIDIQVSVAVLEDELSYRDKIELLGFQWRSDNPDKSKRYFREVPGSRRTHIHVRRAGSFAEQMTLLFRDYLREHPEDGRKYADEKHRLMKWFAHDRSKYVEGKGPIVWEILHRAHLWAQETGWQPGESDA</sequence>